<dbReference type="InterPro" id="IPR009075">
    <property type="entry name" value="AcylCo_DH/oxidase_C"/>
</dbReference>
<evidence type="ECO:0000313" key="9">
    <source>
        <dbReference type="Proteomes" id="UP000307440"/>
    </source>
</evidence>
<dbReference type="Pfam" id="PF02770">
    <property type="entry name" value="Acyl-CoA_dh_M"/>
    <property type="match status" value="1"/>
</dbReference>
<evidence type="ECO:0000259" key="7">
    <source>
        <dbReference type="Pfam" id="PF18158"/>
    </source>
</evidence>
<dbReference type="Pfam" id="PF00441">
    <property type="entry name" value="Acyl-CoA_dh_1"/>
    <property type="match status" value="1"/>
</dbReference>
<dbReference type="EMBL" id="ML210163">
    <property type="protein sequence ID" value="TFK27631.1"/>
    <property type="molecule type" value="Genomic_DNA"/>
</dbReference>
<organism evidence="8 9">
    <name type="scientific">Coprinopsis marcescibilis</name>
    <name type="common">Agaric fungus</name>
    <name type="synonym">Psathyrella marcescibilis</name>
    <dbReference type="NCBI Taxonomy" id="230819"/>
    <lineage>
        <taxon>Eukaryota</taxon>
        <taxon>Fungi</taxon>
        <taxon>Dikarya</taxon>
        <taxon>Basidiomycota</taxon>
        <taxon>Agaricomycotina</taxon>
        <taxon>Agaricomycetes</taxon>
        <taxon>Agaricomycetidae</taxon>
        <taxon>Agaricales</taxon>
        <taxon>Agaricineae</taxon>
        <taxon>Psathyrellaceae</taxon>
        <taxon>Coprinopsis</taxon>
    </lineage>
</organism>
<name>A0A5C3LGI2_COPMA</name>
<feature type="domain" description="Adaptive response protein AidB N-terminal" evidence="7">
    <location>
        <begin position="8"/>
        <end position="164"/>
    </location>
</feature>
<sequence length="599" mass="65454">MRIEEGFQPIPFSEKNAYLEDPVLPGLLRRVLPDSVHKEIEPDLERLGSDVLEVLRPLASSASVSPPTLTQYDQWGRRIDHLQTSEGWRKIKAISQTEGIPGIFYERTYNEHSRVYGFAKILLMVGDTQEVFCPLSMTDGTARIIELLGKDALTRDVLPRLISRDPSKAFTAGQWMTERPGGSDVSLTETTAQSLGQEHPYGSKYSLTGIKWFSSATDSEVSVALARTGPASSGSRALSLFLIPLRKPLFPDPNSKTQPSPISNNIFIHRLKNKIGTHALPTAELSLQGTEGYLVSPLNQGVKSITPVLNITRVWSAITSIGHLRKCLSIATAYSRVRAVRSGSQLLQDAPIHVAQLAQINLLYRALTHLAFGVVRLLGKSECDVVTGEEGQRLRMLTPVLKAFCAEKACAGMEEAMTALGGAGYMEENGIGRAIRDGLVEKIWEGTVAVLALDLARSAQNGEVLNAFTSWALSIIETVPISLASQLDAPIKLLQEGLKALPKAYTLPLHPLAPRPALIVVGYIASSIYLLEHALWAVETAQPTSGIDVEVFKRWVLEAGLQSAQEDLERAMTSNQERLDVDKAIVFGVRSGVKKKTKL</sequence>
<feature type="domain" description="Acyl-CoA dehydrogenase/oxidase C-terminal" evidence="5">
    <location>
        <begin position="299"/>
        <end position="458"/>
    </location>
</feature>
<accession>A0A5C3LGI2</accession>
<dbReference type="Proteomes" id="UP000307440">
    <property type="component" value="Unassembled WGS sequence"/>
</dbReference>
<dbReference type="SUPFAM" id="SSF47203">
    <property type="entry name" value="Acyl-CoA dehydrogenase C-terminal domain-like"/>
    <property type="match status" value="1"/>
</dbReference>
<reference evidence="8 9" key="1">
    <citation type="journal article" date="2019" name="Nat. Ecol. Evol.">
        <title>Megaphylogeny resolves global patterns of mushroom evolution.</title>
        <authorList>
            <person name="Varga T."/>
            <person name="Krizsan K."/>
            <person name="Foldi C."/>
            <person name="Dima B."/>
            <person name="Sanchez-Garcia M."/>
            <person name="Sanchez-Ramirez S."/>
            <person name="Szollosi G.J."/>
            <person name="Szarkandi J.G."/>
            <person name="Papp V."/>
            <person name="Albert L."/>
            <person name="Andreopoulos W."/>
            <person name="Angelini C."/>
            <person name="Antonin V."/>
            <person name="Barry K.W."/>
            <person name="Bougher N.L."/>
            <person name="Buchanan P."/>
            <person name="Buyck B."/>
            <person name="Bense V."/>
            <person name="Catcheside P."/>
            <person name="Chovatia M."/>
            <person name="Cooper J."/>
            <person name="Damon W."/>
            <person name="Desjardin D."/>
            <person name="Finy P."/>
            <person name="Geml J."/>
            <person name="Haridas S."/>
            <person name="Hughes K."/>
            <person name="Justo A."/>
            <person name="Karasinski D."/>
            <person name="Kautmanova I."/>
            <person name="Kiss B."/>
            <person name="Kocsube S."/>
            <person name="Kotiranta H."/>
            <person name="LaButti K.M."/>
            <person name="Lechner B.E."/>
            <person name="Liimatainen K."/>
            <person name="Lipzen A."/>
            <person name="Lukacs Z."/>
            <person name="Mihaltcheva S."/>
            <person name="Morgado L.N."/>
            <person name="Niskanen T."/>
            <person name="Noordeloos M.E."/>
            <person name="Ohm R.A."/>
            <person name="Ortiz-Santana B."/>
            <person name="Ovrebo C."/>
            <person name="Racz N."/>
            <person name="Riley R."/>
            <person name="Savchenko A."/>
            <person name="Shiryaev A."/>
            <person name="Soop K."/>
            <person name="Spirin V."/>
            <person name="Szebenyi C."/>
            <person name="Tomsovsky M."/>
            <person name="Tulloss R.E."/>
            <person name="Uehling J."/>
            <person name="Grigoriev I.V."/>
            <person name="Vagvolgyi C."/>
            <person name="Papp T."/>
            <person name="Martin F.M."/>
            <person name="Miettinen O."/>
            <person name="Hibbett D.S."/>
            <person name="Nagy L.G."/>
        </authorList>
    </citation>
    <scope>NUCLEOTIDE SEQUENCE [LARGE SCALE GENOMIC DNA]</scope>
    <source>
        <strain evidence="8 9">CBS 121175</strain>
    </source>
</reference>
<dbReference type="Gene3D" id="6.10.250.600">
    <property type="match status" value="1"/>
</dbReference>
<dbReference type="Gene3D" id="2.40.110.20">
    <property type="match status" value="1"/>
</dbReference>
<dbReference type="InterPro" id="IPR041504">
    <property type="entry name" value="AidB_N"/>
</dbReference>
<dbReference type="STRING" id="230819.A0A5C3LGI2"/>
<comment type="similarity">
    <text evidence="1 4">Belongs to the acyl-CoA dehydrogenase family.</text>
</comment>
<keyword evidence="3 4" id="KW-0274">FAD</keyword>
<proteinExistence type="inferred from homology"/>
<dbReference type="Gene3D" id="1.20.140.10">
    <property type="entry name" value="Butyryl-CoA Dehydrogenase, subunit A, domain 3"/>
    <property type="match status" value="1"/>
</dbReference>
<dbReference type="InterPro" id="IPR009100">
    <property type="entry name" value="AcylCoA_DH/oxidase_NM_dom_sf"/>
</dbReference>
<keyword evidence="4" id="KW-0560">Oxidoreductase</keyword>
<evidence type="ECO:0000256" key="1">
    <source>
        <dbReference type="ARBA" id="ARBA00009347"/>
    </source>
</evidence>
<evidence type="ECO:0000256" key="2">
    <source>
        <dbReference type="ARBA" id="ARBA00022630"/>
    </source>
</evidence>
<evidence type="ECO:0000256" key="4">
    <source>
        <dbReference type="RuleBase" id="RU362125"/>
    </source>
</evidence>
<gene>
    <name evidence="8" type="ORF">FA15DRAFT_666302</name>
</gene>
<evidence type="ECO:0000313" key="8">
    <source>
        <dbReference type="EMBL" id="TFK27631.1"/>
    </source>
</evidence>
<evidence type="ECO:0000259" key="5">
    <source>
        <dbReference type="Pfam" id="PF00441"/>
    </source>
</evidence>
<dbReference type="AlphaFoldDB" id="A0A5C3LGI2"/>
<dbReference type="PANTHER" id="PTHR42707">
    <property type="entry name" value="ACYL-COA DEHYDROGENASE"/>
    <property type="match status" value="1"/>
</dbReference>
<evidence type="ECO:0000259" key="6">
    <source>
        <dbReference type="Pfam" id="PF02770"/>
    </source>
</evidence>
<feature type="domain" description="Acyl-CoA oxidase/dehydrogenase middle" evidence="6">
    <location>
        <begin position="174"/>
        <end position="288"/>
    </location>
</feature>
<dbReference type="InterPro" id="IPR006091">
    <property type="entry name" value="Acyl-CoA_Oxase/DH_mid-dom"/>
</dbReference>
<keyword evidence="2 4" id="KW-0285">Flavoprotein</keyword>
<dbReference type="SUPFAM" id="SSF56645">
    <property type="entry name" value="Acyl-CoA dehydrogenase NM domain-like"/>
    <property type="match status" value="1"/>
</dbReference>
<dbReference type="GO" id="GO:0003995">
    <property type="term" value="F:acyl-CoA dehydrogenase activity"/>
    <property type="evidence" value="ECO:0007669"/>
    <property type="project" value="TreeGrafter"/>
</dbReference>
<dbReference type="PANTHER" id="PTHR42707:SF2">
    <property type="entry name" value="ACD11 DEHYDROGENASE"/>
    <property type="match status" value="1"/>
</dbReference>
<comment type="cofactor">
    <cofactor evidence="4">
        <name>FAD</name>
        <dbReference type="ChEBI" id="CHEBI:57692"/>
    </cofactor>
</comment>
<evidence type="ECO:0000256" key="3">
    <source>
        <dbReference type="ARBA" id="ARBA00022827"/>
    </source>
</evidence>
<dbReference type="Pfam" id="PF18158">
    <property type="entry name" value="AidB_N"/>
    <property type="match status" value="1"/>
</dbReference>
<protein>
    <submittedName>
        <fullName evidence="8">Acyl-CoA dehydrogenase domain-containing protein</fullName>
    </submittedName>
</protein>
<dbReference type="InterPro" id="IPR052904">
    <property type="entry name" value="Acyl-CoA_dehydrogenase-like"/>
</dbReference>
<dbReference type="OrthoDB" id="10251155at2759"/>
<keyword evidence="9" id="KW-1185">Reference proteome</keyword>
<dbReference type="InterPro" id="IPR036250">
    <property type="entry name" value="AcylCo_DH-like_C"/>
</dbReference>